<accession>A0ABU8NRC4</accession>
<feature type="domain" description="GP-PDE" evidence="1">
    <location>
        <begin position="34"/>
        <end position="262"/>
    </location>
</feature>
<dbReference type="PANTHER" id="PTHR46211:SF1">
    <property type="entry name" value="GLYCEROPHOSPHODIESTER PHOSPHODIESTERASE, CYTOPLASMIC"/>
    <property type="match status" value="1"/>
</dbReference>
<dbReference type="SUPFAM" id="SSF51695">
    <property type="entry name" value="PLC-like phosphodiesterases"/>
    <property type="match status" value="1"/>
</dbReference>
<dbReference type="InterPro" id="IPR030395">
    <property type="entry name" value="GP_PDE_dom"/>
</dbReference>
<comment type="caution">
    <text evidence="2">The sequence shown here is derived from an EMBL/GenBank/DDBJ whole genome shotgun (WGS) entry which is preliminary data.</text>
</comment>
<dbReference type="RefSeq" id="WP_337717067.1">
    <property type="nucleotide sequence ID" value="NZ_JBBEUB010000005.1"/>
</dbReference>
<evidence type="ECO:0000259" key="1">
    <source>
        <dbReference type="PROSITE" id="PS51704"/>
    </source>
</evidence>
<dbReference type="EMBL" id="JBBEUB010000005">
    <property type="protein sequence ID" value="MEJ2904015.1"/>
    <property type="molecule type" value="Genomic_DNA"/>
</dbReference>
<dbReference type="Proteomes" id="UP001378956">
    <property type="component" value="Unassembled WGS sequence"/>
</dbReference>
<keyword evidence="3" id="KW-1185">Reference proteome</keyword>
<organism evidence="2 3">
    <name type="scientific">Pedobacter panaciterrae</name>
    <dbReference type="NCBI Taxonomy" id="363849"/>
    <lineage>
        <taxon>Bacteria</taxon>
        <taxon>Pseudomonadati</taxon>
        <taxon>Bacteroidota</taxon>
        <taxon>Sphingobacteriia</taxon>
        <taxon>Sphingobacteriales</taxon>
        <taxon>Sphingobacteriaceae</taxon>
        <taxon>Pedobacter</taxon>
    </lineage>
</organism>
<dbReference type="PROSITE" id="PS51704">
    <property type="entry name" value="GP_PDE"/>
    <property type="match status" value="1"/>
</dbReference>
<name>A0ABU8NRC4_9SPHI</name>
<reference evidence="2 3" key="1">
    <citation type="submission" date="2024-03" db="EMBL/GenBank/DDBJ databases">
        <title>Sequence of Lycoming College Course Isolates.</title>
        <authorList>
            <person name="Plotts O."/>
            <person name="Newman J."/>
        </authorList>
    </citation>
    <scope>NUCLEOTIDE SEQUENCE [LARGE SCALE GENOMIC DNA]</scope>
    <source>
        <strain evidence="2 3">CJB-3</strain>
    </source>
</reference>
<dbReference type="Gene3D" id="3.20.20.190">
    <property type="entry name" value="Phosphatidylinositol (PI) phosphodiesterase"/>
    <property type="match status" value="1"/>
</dbReference>
<gene>
    <name evidence="2" type="ORF">WAE58_16340</name>
</gene>
<evidence type="ECO:0000313" key="2">
    <source>
        <dbReference type="EMBL" id="MEJ2904015.1"/>
    </source>
</evidence>
<protein>
    <submittedName>
        <fullName evidence="2">Glycerophosphodiester phosphodiesterase family protein</fullName>
    </submittedName>
</protein>
<proteinExistence type="predicted"/>
<dbReference type="Pfam" id="PF03009">
    <property type="entry name" value="GDPD"/>
    <property type="match status" value="1"/>
</dbReference>
<sequence>MKSSILVITLMAVFTKSFDPEPKAIVKGSSWNNNPVIAHRGAWKKNNLPENSIASLKEAIRLGCYGSEFDVHMTSDSVLVINHDPDFYGLHIAQVTYKELLTKKHPNGENIPTLEAYLKEGIKQKKMKLILEIKPSKADPERDQKLTDRAVAMVKKLKAKEWVDYISFSYDVLKRVLELDPKARVAYLNGDASLDKLKADGFYGADYHYSVYQKGEWFAKAKELGLTINAWTVNNAEDMKWLLKNKVEFITTNEPELAFETIKATQTENK</sequence>
<evidence type="ECO:0000313" key="3">
    <source>
        <dbReference type="Proteomes" id="UP001378956"/>
    </source>
</evidence>
<dbReference type="PANTHER" id="PTHR46211">
    <property type="entry name" value="GLYCEROPHOSPHORYL DIESTER PHOSPHODIESTERASE"/>
    <property type="match status" value="1"/>
</dbReference>
<dbReference type="InterPro" id="IPR017946">
    <property type="entry name" value="PLC-like_Pdiesterase_TIM-brl"/>
</dbReference>